<dbReference type="PANTHER" id="PTHR30055:SF226">
    <property type="entry name" value="HTH-TYPE TRANSCRIPTIONAL REGULATOR PKSA"/>
    <property type="match status" value="1"/>
</dbReference>
<evidence type="ECO:0000313" key="5">
    <source>
        <dbReference type="Proteomes" id="UP000049983"/>
    </source>
</evidence>
<dbReference type="InterPro" id="IPR001647">
    <property type="entry name" value="HTH_TetR"/>
</dbReference>
<proteinExistence type="predicted"/>
<dbReference type="SUPFAM" id="SSF46689">
    <property type="entry name" value="Homeodomain-like"/>
    <property type="match status" value="1"/>
</dbReference>
<protein>
    <submittedName>
        <fullName evidence="4">Transcriptional regulator BetI</fullName>
    </submittedName>
</protein>
<dbReference type="OrthoDB" id="9809265at2"/>
<dbReference type="PROSITE" id="PS50977">
    <property type="entry name" value="HTH_TETR_2"/>
    <property type="match status" value="1"/>
</dbReference>
<dbReference type="SUPFAM" id="SSF48498">
    <property type="entry name" value="Tetracyclin repressor-like, C-terminal domain"/>
    <property type="match status" value="1"/>
</dbReference>
<dbReference type="GO" id="GO:0000976">
    <property type="term" value="F:transcription cis-regulatory region binding"/>
    <property type="evidence" value="ECO:0007669"/>
    <property type="project" value="TreeGrafter"/>
</dbReference>
<dbReference type="InterPro" id="IPR009057">
    <property type="entry name" value="Homeodomain-like_sf"/>
</dbReference>
<dbReference type="PANTHER" id="PTHR30055">
    <property type="entry name" value="HTH-TYPE TRANSCRIPTIONAL REGULATOR RUTR"/>
    <property type="match status" value="1"/>
</dbReference>
<dbReference type="GeneID" id="97670348"/>
<evidence type="ECO:0000256" key="2">
    <source>
        <dbReference type="PROSITE-ProRule" id="PRU00335"/>
    </source>
</evidence>
<name>A0A0M7AAH1_9HYPH</name>
<dbReference type="AlphaFoldDB" id="A0A0M7AAH1"/>
<evidence type="ECO:0000256" key="1">
    <source>
        <dbReference type="ARBA" id="ARBA00023125"/>
    </source>
</evidence>
<dbReference type="Gene3D" id="1.10.357.10">
    <property type="entry name" value="Tetracycline Repressor, domain 2"/>
    <property type="match status" value="1"/>
</dbReference>
<accession>A0A0M7AAH1</accession>
<evidence type="ECO:0000313" key="4">
    <source>
        <dbReference type="EMBL" id="CTQ71617.1"/>
    </source>
</evidence>
<keyword evidence="1 2" id="KW-0238">DNA-binding</keyword>
<dbReference type="STRING" id="311410.LA5095_01728"/>
<gene>
    <name evidence="4" type="ORF">LA5096_02982</name>
</gene>
<dbReference type="RefSeq" id="WP_055113920.1">
    <property type="nucleotide sequence ID" value="NZ_CXWA01000001.1"/>
</dbReference>
<feature type="domain" description="HTH tetR-type" evidence="3">
    <location>
        <begin position="8"/>
        <end position="68"/>
    </location>
</feature>
<organism evidence="4 5">
    <name type="scientific">Roseibium album</name>
    <dbReference type="NCBI Taxonomy" id="311410"/>
    <lineage>
        <taxon>Bacteria</taxon>
        <taxon>Pseudomonadati</taxon>
        <taxon>Pseudomonadota</taxon>
        <taxon>Alphaproteobacteria</taxon>
        <taxon>Hyphomicrobiales</taxon>
        <taxon>Stappiaceae</taxon>
        <taxon>Roseibium</taxon>
    </lineage>
</organism>
<keyword evidence="5" id="KW-1185">Reference proteome</keyword>
<feature type="DNA-binding region" description="H-T-H motif" evidence="2">
    <location>
        <begin position="31"/>
        <end position="50"/>
    </location>
</feature>
<dbReference type="GO" id="GO:0003700">
    <property type="term" value="F:DNA-binding transcription factor activity"/>
    <property type="evidence" value="ECO:0007669"/>
    <property type="project" value="TreeGrafter"/>
</dbReference>
<dbReference type="InterPro" id="IPR036271">
    <property type="entry name" value="Tet_transcr_reg_TetR-rel_C_sf"/>
</dbReference>
<sequence length="196" mass="21186">MGRPEIKDDRREQILDAFEMCVARYGLEGATLGKTAEIAGLARPLIRHNVGNKEDLQEALVERFLTRSREAMEDLLGSLPEGNRLEALLEILFDPRSANPQLVLVFNALSAAAPDDAVLAAQLQQWLTDFVKRLEAEIARGCPNAPAGLVEAAAAGVSGIYFNVEALYPIGISDRFVASSRKAANLLIAALETGND</sequence>
<dbReference type="InterPro" id="IPR050109">
    <property type="entry name" value="HTH-type_TetR-like_transc_reg"/>
</dbReference>
<reference evidence="5" key="1">
    <citation type="submission" date="2015-07" db="EMBL/GenBank/DDBJ databases">
        <authorList>
            <person name="Rodrigo-Torres Lidia"/>
            <person name="Arahal R.David."/>
        </authorList>
    </citation>
    <scope>NUCLEOTIDE SEQUENCE [LARGE SCALE GENOMIC DNA]</scope>
    <source>
        <strain evidence="5">CECT 5096</strain>
    </source>
</reference>
<dbReference type="Proteomes" id="UP000049983">
    <property type="component" value="Unassembled WGS sequence"/>
</dbReference>
<evidence type="ECO:0000259" key="3">
    <source>
        <dbReference type="PROSITE" id="PS50977"/>
    </source>
</evidence>
<dbReference type="EMBL" id="CXWC01000010">
    <property type="protein sequence ID" value="CTQ71617.1"/>
    <property type="molecule type" value="Genomic_DNA"/>
</dbReference>